<evidence type="ECO:0000256" key="4">
    <source>
        <dbReference type="ARBA" id="ARBA00022602"/>
    </source>
</evidence>
<keyword evidence="4 9" id="KW-0637">Prenyltransferase</keyword>
<reference evidence="10 11" key="1">
    <citation type="submission" date="2016-07" db="EMBL/GenBank/DDBJ databases">
        <title>Pervasive Adenine N6-methylation of Active Genes in Fungi.</title>
        <authorList>
            <consortium name="DOE Joint Genome Institute"/>
            <person name="Mondo S.J."/>
            <person name="Dannebaum R.O."/>
            <person name="Kuo R.C."/>
            <person name="Labutti K."/>
            <person name="Haridas S."/>
            <person name="Kuo A."/>
            <person name="Salamov A."/>
            <person name="Ahrendt S.R."/>
            <person name="Lipzen A."/>
            <person name="Sullivan W."/>
            <person name="Andreopoulos W.B."/>
            <person name="Clum A."/>
            <person name="Lindquist E."/>
            <person name="Daum C."/>
            <person name="Ramamoorthy G.K."/>
            <person name="Gryganskyi A."/>
            <person name="Culley D."/>
            <person name="Magnuson J.K."/>
            <person name="James T.Y."/>
            <person name="O'Malley M.A."/>
            <person name="Stajich J.E."/>
            <person name="Spatafora J.W."/>
            <person name="Visel A."/>
            <person name="Grigoriev I.V."/>
        </authorList>
    </citation>
    <scope>NUCLEOTIDE SEQUENCE [LARGE SCALE GENOMIC DNA]</scope>
    <source>
        <strain evidence="10 11">NRRL 3301</strain>
    </source>
</reference>
<sequence>MSDVHGRKREKTTDEIIKARRAKEASKIQEYNDLVLCLRKKMDEQQYDQDAFNFSTKILRWNPDYYSVWNHRRIVIQDGLLKPTRAPDEHDVTAAQEMAQKLFLQELDFFMQLIRINPKSYWLWNHRLWCLRTMPKPSWAGELHLVNKMLTLDARNFHGWTYRRVVVHHLRQSTASAEEDDSLVNQEFDFTTQKINQSFSNYSAWHQRSKLLPEIVKDMTAEEKNDVARNELEMVQNAIYTDPDDQSAWLYYWWVLGKAPSHVMLLGVYHVGDGNIVCVFNDMVRFSQYPTLLDDLQNPTAGQWFPMETVVSTSSSYFPGDSGSVWLFVCDADQTTLPSTAIMDSSTVFPISSAMTMDSDKTWTEDIQPVTFGSNAWTAMVEQKKALSKPVTLAKQYKDSITQESNNWYTLDPVETLKSEIQVVRDLIDCEPESKWALQTLVHFLQQLRLRTGNEDDALDDECLHLIDQLIALDPYRVRRYEEIKNRIHIRRKVDAIRRNKDHASTLINYLFEL</sequence>
<comment type="catalytic activity">
    <reaction evidence="8 9">
        <text>geranylgeranyl diphosphate + L-cysteinyl-[protein] = S-geranylgeranyl-L-cysteinyl-[protein] + diphosphate</text>
        <dbReference type="Rhea" id="RHEA:21240"/>
        <dbReference type="Rhea" id="RHEA-COMP:10131"/>
        <dbReference type="Rhea" id="RHEA-COMP:11537"/>
        <dbReference type="ChEBI" id="CHEBI:29950"/>
        <dbReference type="ChEBI" id="CHEBI:33019"/>
        <dbReference type="ChEBI" id="CHEBI:57533"/>
        <dbReference type="ChEBI" id="CHEBI:86021"/>
        <dbReference type="EC" id="2.5.1.60"/>
    </reaction>
</comment>
<organism evidence="10 11">
    <name type="scientific">Hesseltinella vesiculosa</name>
    <dbReference type="NCBI Taxonomy" id="101127"/>
    <lineage>
        <taxon>Eukaryota</taxon>
        <taxon>Fungi</taxon>
        <taxon>Fungi incertae sedis</taxon>
        <taxon>Mucoromycota</taxon>
        <taxon>Mucoromycotina</taxon>
        <taxon>Mucoromycetes</taxon>
        <taxon>Mucorales</taxon>
        <taxon>Cunninghamellaceae</taxon>
        <taxon>Hesseltinella</taxon>
    </lineage>
</organism>
<evidence type="ECO:0000256" key="6">
    <source>
        <dbReference type="ARBA" id="ARBA00022737"/>
    </source>
</evidence>
<dbReference type="FunFam" id="1.25.40.120:FF:000035">
    <property type="entry name" value="Geranylgeranyl transferase type-2 subunit alpha"/>
    <property type="match status" value="1"/>
</dbReference>
<evidence type="ECO:0000256" key="3">
    <source>
        <dbReference type="ARBA" id="ARBA00014772"/>
    </source>
</evidence>
<evidence type="ECO:0000256" key="9">
    <source>
        <dbReference type="RuleBase" id="RU367120"/>
    </source>
</evidence>
<dbReference type="SUPFAM" id="SSF48439">
    <property type="entry name" value="Protein prenylyltransferase"/>
    <property type="match status" value="1"/>
</dbReference>
<dbReference type="EC" id="2.5.1.60" evidence="2 9"/>
<gene>
    <name evidence="10" type="ORF">DM01DRAFT_1407992</name>
</gene>
<dbReference type="GO" id="GO:0097354">
    <property type="term" value="P:prenylation"/>
    <property type="evidence" value="ECO:0007669"/>
    <property type="project" value="UniProtKB-UniRule"/>
</dbReference>
<keyword evidence="5 9" id="KW-0808">Transferase</keyword>
<dbReference type="AlphaFoldDB" id="A0A1X2GHN4"/>
<dbReference type="Proteomes" id="UP000242146">
    <property type="component" value="Unassembled WGS sequence"/>
</dbReference>
<name>A0A1X2GHN4_9FUNG</name>
<dbReference type="EMBL" id="MCGT01000016">
    <property type="protein sequence ID" value="ORX53255.1"/>
    <property type="molecule type" value="Genomic_DNA"/>
</dbReference>
<dbReference type="GO" id="GO:0004663">
    <property type="term" value="F:Rab geranylgeranyltransferase activity"/>
    <property type="evidence" value="ECO:0007669"/>
    <property type="project" value="UniProtKB-UniRule"/>
</dbReference>
<dbReference type="STRING" id="101127.A0A1X2GHN4"/>
<accession>A0A1X2GHN4</accession>
<comment type="function">
    <text evidence="9">Catalyzes the transfer of a geranyl-geranyl moiety from geranyl-geranyl pyrophosphate to cysteines occuring in specific C-terminal amino acid sequences.</text>
</comment>
<protein>
    <recommendedName>
        <fullName evidence="3 9">Geranylgeranyl transferase type-2 subunit alpha</fullName>
        <ecNumber evidence="2 9">2.5.1.60</ecNumber>
    </recommendedName>
    <alternativeName>
        <fullName evidence="7 9">Geranylgeranyl transferase type II subunit alpha</fullName>
    </alternativeName>
</protein>
<dbReference type="InterPro" id="IPR002088">
    <property type="entry name" value="Prenyl_trans_a"/>
</dbReference>
<keyword evidence="6" id="KW-0677">Repeat</keyword>
<proteinExistence type="inferred from homology"/>
<comment type="caution">
    <text evidence="10">The sequence shown here is derived from an EMBL/GenBank/DDBJ whole genome shotgun (WGS) entry which is preliminary data.</text>
</comment>
<dbReference type="PANTHER" id="PTHR11129:SF2">
    <property type="entry name" value="GERANYLGERANYL TRANSFERASE TYPE-2 SUBUNIT ALPHA"/>
    <property type="match status" value="1"/>
</dbReference>
<comment type="similarity">
    <text evidence="1 9">Belongs to the protein prenyltransferase subunit alpha family.</text>
</comment>
<evidence type="ECO:0000256" key="1">
    <source>
        <dbReference type="ARBA" id="ARBA00006734"/>
    </source>
</evidence>
<dbReference type="PROSITE" id="PS51147">
    <property type="entry name" value="PFTA"/>
    <property type="match status" value="5"/>
</dbReference>
<dbReference type="OrthoDB" id="1658at2759"/>
<evidence type="ECO:0000256" key="5">
    <source>
        <dbReference type="ARBA" id="ARBA00022679"/>
    </source>
</evidence>
<dbReference type="GO" id="GO:0005968">
    <property type="term" value="C:Rab-protein geranylgeranyltransferase complex"/>
    <property type="evidence" value="ECO:0007669"/>
    <property type="project" value="TreeGrafter"/>
</dbReference>
<dbReference type="PANTHER" id="PTHR11129">
    <property type="entry name" value="PROTEIN FARNESYLTRANSFERASE ALPHA SUBUNIT/RAB GERANYLGERANYL TRANSFERASE ALPHA SUBUNIT"/>
    <property type="match status" value="1"/>
</dbReference>
<evidence type="ECO:0000256" key="2">
    <source>
        <dbReference type="ARBA" id="ARBA00012656"/>
    </source>
</evidence>
<keyword evidence="11" id="KW-1185">Reference proteome</keyword>
<evidence type="ECO:0000256" key="7">
    <source>
        <dbReference type="ARBA" id="ARBA00031267"/>
    </source>
</evidence>
<dbReference type="Pfam" id="PF01239">
    <property type="entry name" value="PPTA"/>
    <property type="match status" value="5"/>
</dbReference>
<evidence type="ECO:0000313" key="11">
    <source>
        <dbReference type="Proteomes" id="UP000242146"/>
    </source>
</evidence>
<dbReference type="Gene3D" id="1.25.40.120">
    <property type="entry name" value="Protein prenylyltransferase"/>
    <property type="match status" value="2"/>
</dbReference>
<evidence type="ECO:0000256" key="8">
    <source>
        <dbReference type="ARBA" id="ARBA00047658"/>
    </source>
</evidence>
<evidence type="ECO:0000313" key="10">
    <source>
        <dbReference type="EMBL" id="ORX53255.1"/>
    </source>
</evidence>